<proteinExistence type="predicted"/>
<keyword evidence="2" id="KW-1133">Transmembrane helix</keyword>
<organism evidence="3 4">
    <name type="scientific">Manduca sexta</name>
    <name type="common">Tobacco hawkmoth</name>
    <name type="synonym">Tobacco hornworm</name>
    <dbReference type="NCBI Taxonomy" id="7130"/>
    <lineage>
        <taxon>Eukaryota</taxon>
        <taxon>Metazoa</taxon>
        <taxon>Ecdysozoa</taxon>
        <taxon>Arthropoda</taxon>
        <taxon>Hexapoda</taxon>
        <taxon>Insecta</taxon>
        <taxon>Pterygota</taxon>
        <taxon>Neoptera</taxon>
        <taxon>Endopterygota</taxon>
        <taxon>Lepidoptera</taxon>
        <taxon>Glossata</taxon>
        <taxon>Ditrysia</taxon>
        <taxon>Bombycoidea</taxon>
        <taxon>Sphingidae</taxon>
        <taxon>Sphinginae</taxon>
        <taxon>Sphingini</taxon>
        <taxon>Manduca</taxon>
    </lineage>
</organism>
<keyword evidence="2" id="KW-0812">Transmembrane</keyword>
<dbReference type="EMBL" id="JH668296">
    <property type="protein sequence ID" value="KAG6442841.1"/>
    <property type="molecule type" value="Genomic_DNA"/>
</dbReference>
<dbReference type="Proteomes" id="UP000791440">
    <property type="component" value="Unassembled WGS sequence"/>
</dbReference>
<comment type="caution">
    <text evidence="3">The sequence shown here is derived from an EMBL/GenBank/DDBJ whole genome shotgun (WGS) entry which is preliminary data.</text>
</comment>
<keyword evidence="4" id="KW-1185">Reference proteome</keyword>
<evidence type="ECO:0000313" key="3">
    <source>
        <dbReference type="EMBL" id="KAG6442841.1"/>
    </source>
</evidence>
<keyword evidence="2" id="KW-0472">Membrane</keyword>
<dbReference type="AlphaFoldDB" id="A0A921YNW1"/>
<reference evidence="3" key="2">
    <citation type="submission" date="2020-12" db="EMBL/GenBank/DDBJ databases">
        <authorList>
            <person name="Kanost M."/>
        </authorList>
    </citation>
    <scope>NUCLEOTIDE SEQUENCE</scope>
</reference>
<feature type="transmembrane region" description="Helical" evidence="2">
    <location>
        <begin position="15"/>
        <end position="34"/>
    </location>
</feature>
<sequence length="140" mass="16747">MDRNVDRIEDVMDTVVKVCMAFMVVLITVIIFSAEPKENSGNQELLKSVEMLYTKFSEHIPVVLEYKERFEELLMESYWYHAISEGRLKYIVESRLVTRQRLLFCQNQLQSLQMKYDKLQEDYHKLSQEMEALKNITRLD</sequence>
<evidence type="ECO:0000313" key="4">
    <source>
        <dbReference type="Proteomes" id="UP000791440"/>
    </source>
</evidence>
<name>A0A921YNW1_MANSE</name>
<evidence type="ECO:0000256" key="2">
    <source>
        <dbReference type="SAM" id="Phobius"/>
    </source>
</evidence>
<feature type="coiled-coil region" evidence="1">
    <location>
        <begin position="102"/>
        <end position="136"/>
    </location>
</feature>
<keyword evidence="1" id="KW-0175">Coiled coil</keyword>
<reference evidence="3" key="1">
    <citation type="journal article" date="2016" name="Insect Biochem. Mol. Biol.">
        <title>Multifaceted biological insights from a draft genome sequence of the tobacco hornworm moth, Manduca sexta.</title>
        <authorList>
            <person name="Kanost M.R."/>
            <person name="Arrese E.L."/>
            <person name="Cao X."/>
            <person name="Chen Y.R."/>
            <person name="Chellapilla S."/>
            <person name="Goldsmith M.R."/>
            <person name="Grosse-Wilde E."/>
            <person name="Heckel D.G."/>
            <person name="Herndon N."/>
            <person name="Jiang H."/>
            <person name="Papanicolaou A."/>
            <person name="Qu J."/>
            <person name="Soulages J.L."/>
            <person name="Vogel H."/>
            <person name="Walters J."/>
            <person name="Waterhouse R.M."/>
            <person name="Ahn S.J."/>
            <person name="Almeida F.C."/>
            <person name="An C."/>
            <person name="Aqrawi P."/>
            <person name="Bretschneider A."/>
            <person name="Bryant W.B."/>
            <person name="Bucks S."/>
            <person name="Chao H."/>
            <person name="Chevignon G."/>
            <person name="Christen J.M."/>
            <person name="Clarke D.F."/>
            <person name="Dittmer N.T."/>
            <person name="Ferguson L.C.F."/>
            <person name="Garavelou S."/>
            <person name="Gordon K.H.J."/>
            <person name="Gunaratna R.T."/>
            <person name="Han Y."/>
            <person name="Hauser F."/>
            <person name="He Y."/>
            <person name="Heidel-Fischer H."/>
            <person name="Hirsh A."/>
            <person name="Hu Y."/>
            <person name="Jiang H."/>
            <person name="Kalra D."/>
            <person name="Klinner C."/>
            <person name="Konig C."/>
            <person name="Kovar C."/>
            <person name="Kroll A.R."/>
            <person name="Kuwar S.S."/>
            <person name="Lee S.L."/>
            <person name="Lehman R."/>
            <person name="Li K."/>
            <person name="Li Z."/>
            <person name="Liang H."/>
            <person name="Lovelace S."/>
            <person name="Lu Z."/>
            <person name="Mansfield J.H."/>
            <person name="McCulloch K.J."/>
            <person name="Mathew T."/>
            <person name="Morton B."/>
            <person name="Muzny D.M."/>
            <person name="Neunemann D."/>
            <person name="Ongeri F."/>
            <person name="Pauchet Y."/>
            <person name="Pu L.L."/>
            <person name="Pyrousis I."/>
            <person name="Rao X.J."/>
            <person name="Redding A."/>
            <person name="Roesel C."/>
            <person name="Sanchez-Gracia A."/>
            <person name="Schaack S."/>
            <person name="Shukla A."/>
            <person name="Tetreau G."/>
            <person name="Wang Y."/>
            <person name="Xiong G.H."/>
            <person name="Traut W."/>
            <person name="Walsh T.K."/>
            <person name="Worley K.C."/>
            <person name="Wu D."/>
            <person name="Wu W."/>
            <person name="Wu Y.Q."/>
            <person name="Zhang X."/>
            <person name="Zou Z."/>
            <person name="Zucker H."/>
            <person name="Briscoe A.D."/>
            <person name="Burmester T."/>
            <person name="Clem R.J."/>
            <person name="Feyereisen R."/>
            <person name="Grimmelikhuijzen C.J.P."/>
            <person name="Hamodrakas S.J."/>
            <person name="Hansson B.S."/>
            <person name="Huguet E."/>
            <person name="Jermiin L.S."/>
            <person name="Lan Q."/>
            <person name="Lehman H.K."/>
            <person name="Lorenzen M."/>
            <person name="Merzendorfer H."/>
            <person name="Michalopoulos I."/>
            <person name="Morton D.B."/>
            <person name="Muthukrishnan S."/>
            <person name="Oakeshott J.G."/>
            <person name="Palmer W."/>
            <person name="Park Y."/>
            <person name="Passarelli A.L."/>
            <person name="Rozas J."/>
            <person name="Schwartz L.M."/>
            <person name="Smith W."/>
            <person name="Southgate A."/>
            <person name="Vilcinskas A."/>
            <person name="Vogt R."/>
            <person name="Wang P."/>
            <person name="Werren J."/>
            <person name="Yu X.Q."/>
            <person name="Zhou J.J."/>
            <person name="Brown S.J."/>
            <person name="Scherer S.E."/>
            <person name="Richards S."/>
            <person name="Blissard G.W."/>
        </authorList>
    </citation>
    <scope>NUCLEOTIDE SEQUENCE</scope>
</reference>
<evidence type="ECO:0000256" key="1">
    <source>
        <dbReference type="SAM" id="Coils"/>
    </source>
</evidence>
<protein>
    <submittedName>
        <fullName evidence="3">Uncharacterized protein</fullName>
    </submittedName>
</protein>
<dbReference type="OrthoDB" id="10326453at2759"/>
<gene>
    <name evidence="3" type="ORF">O3G_MSEX002510</name>
</gene>
<accession>A0A921YNW1</accession>